<dbReference type="Gramene" id="Pp3c20_7530V3.2">
    <property type="protein sequence ID" value="PAC:32948017.CDS.1"/>
    <property type="gene ID" value="Pp3c20_7530"/>
</dbReference>
<organism evidence="1 2">
    <name type="scientific">Physcomitrium patens</name>
    <name type="common">Spreading-leaved earth moss</name>
    <name type="synonym">Physcomitrella patens</name>
    <dbReference type="NCBI Taxonomy" id="3218"/>
    <lineage>
        <taxon>Eukaryota</taxon>
        <taxon>Viridiplantae</taxon>
        <taxon>Streptophyta</taxon>
        <taxon>Embryophyta</taxon>
        <taxon>Bryophyta</taxon>
        <taxon>Bryophytina</taxon>
        <taxon>Bryopsida</taxon>
        <taxon>Funariidae</taxon>
        <taxon>Funariales</taxon>
        <taxon>Funariaceae</taxon>
        <taxon>Physcomitrium</taxon>
    </lineage>
</organism>
<keyword evidence="2" id="KW-1185">Reference proteome</keyword>
<reference evidence="1" key="3">
    <citation type="submission" date="2020-12" db="UniProtKB">
        <authorList>
            <consortium name="EnsemblPlants"/>
        </authorList>
    </citation>
    <scope>IDENTIFICATION</scope>
</reference>
<evidence type="ECO:0000313" key="2">
    <source>
        <dbReference type="Proteomes" id="UP000006727"/>
    </source>
</evidence>
<reference evidence="1 2" key="1">
    <citation type="journal article" date="2008" name="Science">
        <title>The Physcomitrella genome reveals evolutionary insights into the conquest of land by plants.</title>
        <authorList>
            <person name="Rensing S."/>
            <person name="Lang D."/>
            <person name="Zimmer A."/>
            <person name="Terry A."/>
            <person name="Salamov A."/>
            <person name="Shapiro H."/>
            <person name="Nishiyama T."/>
            <person name="Perroud P.-F."/>
            <person name="Lindquist E."/>
            <person name="Kamisugi Y."/>
            <person name="Tanahashi T."/>
            <person name="Sakakibara K."/>
            <person name="Fujita T."/>
            <person name="Oishi K."/>
            <person name="Shin-I T."/>
            <person name="Kuroki Y."/>
            <person name="Toyoda A."/>
            <person name="Suzuki Y."/>
            <person name="Hashimoto A."/>
            <person name="Yamaguchi K."/>
            <person name="Sugano A."/>
            <person name="Kohara Y."/>
            <person name="Fujiyama A."/>
            <person name="Anterola A."/>
            <person name="Aoki S."/>
            <person name="Ashton N."/>
            <person name="Barbazuk W.B."/>
            <person name="Barker E."/>
            <person name="Bennetzen J."/>
            <person name="Bezanilla M."/>
            <person name="Blankenship R."/>
            <person name="Cho S.H."/>
            <person name="Dutcher S."/>
            <person name="Estelle M."/>
            <person name="Fawcett J.A."/>
            <person name="Gundlach H."/>
            <person name="Hanada K."/>
            <person name="Heyl A."/>
            <person name="Hicks K.A."/>
            <person name="Hugh J."/>
            <person name="Lohr M."/>
            <person name="Mayer K."/>
            <person name="Melkozernov A."/>
            <person name="Murata T."/>
            <person name="Nelson D."/>
            <person name="Pils B."/>
            <person name="Prigge M."/>
            <person name="Reiss B."/>
            <person name="Renner T."/>
            <person name="Rombauts S."/>
            <person name="Rushton P."/>
            <person name="Sanderfoot A."/>
            <person name="Schween G."/>
            <person name="Shiu S.-H."/>
            <person name="Stueber K."/>
            <person name="Theodoulou F.L."/>
            <person name="Tu H."/>
            <person name="Van de Peer Y."/>
            <person name="Verrier P.J."/>
            <person name="Waters E."/>
            <person name="Wood A."/>
            <person name="Yang L."/>
            <person name="Cove D."/>
            <person name="Cuming A."/>
            <person name="Hasebe M."/>
            <person name="Lucas S."/>
            <person name="Mishler D.B."/>
            <person name="Reski R."/>
            <person name="Grigoriev I."/>
            <person name="Quatrano R.S."/>
            <person name="Boore J.L."/>
        </authorList>
    </citation>
    <scope>NUCLEOTIDE SEQUENCE [LARGE SCALE GENOMIC DNA]</scope>
    <source>
        <strain evidence="1 2">cv. Gransden 2004</strain>
    </source>
</reference>
<evidence type="ECO:0000313" key="1">
    <source>
        <dbReference type="EnsemblPlants" id="PAC:32948016.CDS.1"/>
    </source>
</evidence>
<dbReference type="InParanoid" id="A0A7I3ZFJ8"/>
<dbReference type="EMBL" id="ABEU02000020">
    <property type="status" value="NOT_ANNOTATED_CDS"/>
    <property type="molecule type" value="Genomic_DNA"/>
</dbReference>
<dbReference type="Proteomes" id="UP000006727">
    <property type="component" value="Chromosome 20"/>
</dbReference>
<accession>A0A7I3ZFJ8</accession>
<dbReference type="Gramene" id="Pp3c20_7530V3.1">
    <property type="protein sequence ID" value="PAC:32948016.CDS.1"/>
    <property type="gene ID" value="Pp3c20_7530"/>
</dbReference>
<name>A0A7I3ZFJ8_PHYPA</name>
<reference evidence="1 2" key="2">
    <citation type="journal article" date="2018" name="Plant J.">
        <title>The Physcomitrella patens chromosome-scale assembly reveals moss genome structure and evolution.</title>
        <authorList>
            <person name="Lang D."/>
            <person name="Ullrich K.K."/>
            <person name="Murat F."/>
            <person name="Fuchs J."/>
            <person name="Jenkins J."/>
            <person name="Haas F.B."/>
            <person name="Piednoel M."/>
            <person name="Gundlach H."/>
            <person name="Van Bel M."/>
            <person name="Meyberg R."/>
            <person name="Vives C."/>
            <person name="Morata J."/>
            <person name="Symeonidi A."/>
            <person name="Hiss M."/>
            <person name="Muchero W."/>
            <person name="Kamisugi Y."/>
            <person name="Saleh O."/>
            <person name="Blanc G."/>
            <person name="Decker E.L."/>
            <person name="van Gessel N."/>
            <person name="Grimwood J."/>
            <person name="Hayes R.D."/>
            <person name="Graham S.W."/>
            <person name="Gunter L.E."/>
            <person name="McDaniel S.F."/>
            <person name="Hoernstein S.N.W."/>
            <person name="Larsson A."/>
            <person name="Li F.W."/>
            <person name="Perroud P.F."/>
            <person name="Phillips J."/>
            <person name="Ranjan P."/>
            <person name="Rokshar D.S."/>
            <person name="Rothfels C.J."/>
            <person name="Schneider L."/>
            <person name="Shu S."/>
            <person name="Stevenson D.W."/>
            <person name="Thummler F."/>
            <person name="Tillich M."/>
            <person name="Villarreal Aguilar J.C."/>
            <person name="Widiez T."/>
            <person name="Wong G.K."/>
            <person name="Wymore A."/>
            <person name="Zhang Y."/>
            <person name="Zimmer A.D."/>
            <person name="Quatrano R.S."/>
            <person name="Mayer K.F.X."/>
            <person name="Goodstein D."/>
            <person name="Casacuberta J.M."/>
            <person name="Vandepoele K."/>
            <person name="Reski R."/>
            <person name="Cuming A.C."/>
            <person name="Tuskan G.A."/>
            <person name="Maumus F."/>
            <person name="Salse J."/>
            <person name="Schmutz J."/>
            <person name="Rensing S.A."/>
        </authorList>
    </citation>
    <scope>NUCLEOTIDE SEQUENCE [LARGE SCALE GENOMIC DNA]</scope>
    <source>
        <strain evidence="1 2">cv. Gransden 2004</strain>
    </source>
</reference>
<protein>
    <submittedName>
        <fullName evidence="1">Uncharacterized protein</fullName>
    </submittedName>
</protein>
<sequence length="100" mass="10830">MCAPPSLPISFSHRCFGCMDVDSRGSEGLAESSVVTIRKLWAVEILDNRCSDHLCEFGFMAPHVGLSVHCVTCMWTRSIVLRSSFGLGVKEGVVVVGLLS</sequence>
<dbReference type="EnsemblPlants" id="Pp3c20_7530V3.1">
    <property type="protein sequence ID" value="PAC:32948016.CDS.1"/>
    <property type="gene ID" value="Pp3c20_7530"/>
</dbReference>
<dbReference type="AlphaFoldDB" id="A0A7I3ZFJ8"/>
<proteinExistence type="predicted"/>
<dbReference type="EnsemblPlants" id="Pp3c20_7530V3.2">
    <property type="protein sequence ID" value="PAC:32948017.CDS.1"/>
    <property type="gene ID" value="Pp3c20_7530"/>
</dbReference>